<keyword evidence="1" id="KW-0812">Transmembrane</keyword>
<keyword evidence="3" id="KW-1185">Reference proteome</keyword>
<evidence type="ECO:0000313" key="2">
    <source>
        <dbReference type="EMBL" id="QYC43801.1"/>
    </source>
</evidence>
<dbReference type="RefSeq" id="WP_020541971.1">
    <property type="nucleotide sequence ID" value="NZ_CP068985.1"/>
</dbReference>
<dbReference type="EMBL" id="CP068985">
    <property type="protein sequence ID" value="QYC43801.1"/>
    <property type="molecule type" value="Genomic_DNA"/>
</dbReference>
<proteinExistence type="predicted"/>
<keyword evidence="1" id="KW-1133">Transmembrane helix</keyword>
<reference evidence="2 3" key="1">
    <citation type="journal article" date="2021" name="ACS Chem. Biol.">
        <title>Genomic-Led Discovery of a Novel Glycopeptide Antibiotic by Nonomuraea coxensis DSM 45129.</title>
        <authorList>
            <person name="Yushchuk O."/>
            <person name="Vior N.M."/>
            <person name="Andreo-Vidal A."/>
            <person name="Berini F."/>
            <person name="Ruckert C."/>
            <person name="Busche T."/>
            <person name="Binda E."/>
            <person name="Kalinowski J."/>
            <person name="Truman A.W."/>
            <person name="Marinelli F."/>
        </authorList>
    </citation>
    <scope>NUCLEOTIDE SEQUENCE [LARGE SCALE GENOMIC DNA]</scope>
    <source>
        <strain evidence="2 3">DSM 45129</strain>
    </source>
</reference>
<feature type="transmembrane region" description="Helical" evidence="1">
    <location>
        <begin position="193"/>
        <end position="220"/>
    </location>
</feature>
<protein>
    <submittedName>
        <fullName evidence="2">Uncharacterized protein</fullName>
    </submittedName>
</protein>
<keyword evidence="1" id="KW-0472">Membrane</keyword>
<evidence type="ECO:0000313" key="3">
    <source>
        <dbReference type="Proteomes" id="UP000824681"/>
    </source>
</evidence>
<name>A0ABX8UA36_9ACTN</name>
<accession>A0ABX8UA36</accession>
<organism evidence="2 3">
    <name type="scientific">Nonomuraea coxensis DSM 45129</name>
    <dbReference type="NCBI Taxonomy" id="1122611"/>
    <lineage>
        <taxon>Bacteria</taxon>
        <taxon>Bacillati</taxon>
        <taxon>Actinomycetota</taxon>
        <taxon>Actinomycetes</taxon>
        <taxon>Streptosporangiales</taxon>
        <taxon>Streptosporangiaceae</taxon>
        <taxon>Nonomuraea</taxon>
    </lineage>
</organism>
<sequence length="250" mass="27018">MHPGIPARFPGAPLVWTTALIAVLVLVLGGCKGEYEPPGLPLSLEWGPDGLQITPEAKVVTPLGAFTIGADLPPAAGDSFLLVVRQATPDGPRDLVYRVDEPGSAVDVLVNGTTVVRVAGRQVFLDATRGEIQSIEFRPAAPAAARQGANHFAEQWRKYWEDCWYTPLALASWAYDDSPVDGFFDFVWFVIRLALAIALGLLDALLTVGCALAGAAYMFYGPAGRNIAYGLEILAIPFLPRILRWVTRLF</sequence>
<gene>
    <name evidence="2" type="ORF">Nocox_31100</name>
</gene>
<evidence type="ECO:0000256" key="1">
    <source>
        <dbReference type="SAM" id="Phobius"/>
    </source>
</evidence>
<dbReference type="Proteomes" id="UP000824681">
    <property type="component" value="Chromosome"/>
</dbReference>